<keyword evidence="8" id="KW-1185">Reference proteome</keyword>
<dbReference type="PRINTS" id="PR00061">
    <property type="entry name" value="RIBOSOMALL19"/>
</dbReference>
<evidence type="ECO:0000256" key="3">
    <source>
        <dbReference type="ARBA" id="ARBA00023274"/>
    </source>
</evidence>
<dbReference type="FunFam" id="2.30.30.790:FF:000001">
    <property type="entry name" value="50S ribosomal protein L19"/>
    <property type="match status" value="1"/>
</dbReference>
<name>A0A840UVQ0_9BACT</name>
<evidence type="ECO:0000256" key="4">
    <source>
        <dbReference type="ARBA" id="ARBA00035171"/>
    </source>
</evidence>
<gene>
    <name evidence="5" type="primary">rplS</name>
    <name evidence="7" type="ORF">HNQ81_002657</name>
</gene>
<protein>
    <recommendedName>
        <fullName evidence="4 5">Large ribosomal subunit protein bL19</fullName>
    </recommendedName>
</protein>
<dbReference type="NCBIfam" id="TIGR01024">
    <property type="entry name" value="rplS_bact"/>
    <property type="match status" value="1"/>
</dbReference>
<dbReference type="SUPFAM" id="SSF50104">
    <property type="entry name" value="Translation proteins SH3-like domain"/>
    <property type="match status" value="1"/>
</dbReference>
<dbReference type="PANTHER" id="PTHR15680">
    <property type="entry name" value="RIBOSOMAL PROTEIN L19"/>
    <property type="match status" value="1"/>
</dbReference>
<dbReference type="PANTHER" id="PTHR15680:SF9">
    <property type="entry name" value="LARGE RIBOSOMAL SUBUNIT PROTEIN BL19M"/>
    <property type="match status" value="1"/>
</dbReference>
<dbReference type="RefSeq" id="WP_183351729.1">
    <property type="nucleotide sequence ID" value="NZ_JACHEO010000016.1"/>
</dbReference>
<sequence length="117" mass="13730">MSTILERINEEQMRQDVPEFRPGDTVAVHIRIVEGNKERIQIFQGIVLKRSRGTMDATFTVRKMSHGVGVEKTFALHNPRLEKIERITQGRVRRSRLYYLRSRRGKAARIRERGLTK</sequence>
<dbReference type="EMBL" id="JACHEO010000016">
    <property type="protein sequence ID" value="MBB5348916.1"/>
    <property type="molecule type" value="Genomic_DNA"/>
</dbReference>
<evidence type="ECO:0000256" key="6">
    <source>
        <dbReference type="RuleBase" id="RU000559"/>
    </source>
</evidence>
<evidence type="ECO:0000256" key="1">
    <source>
        <dbReference type="ARBA" id="ARBA00005781"/>
    </source>
</evidence>
<proteinExistence type="inferred from homology"/>
<comment type="similarity">
    <text evidence="1 5 6">Belongs to the bacterial ribosomal protein bL19 family.</text>
</comment>
<dbReference type="GO" id="GO:0006412">
    <property type="term" value="P:translation"/>
    <property type="evidence" value="ECO:0007669"/>
    <property type="project" value="UniProtKB-UniRule"/>
</dbReference>
<evidence type="ECO:0000256" key="2">
    <source>
        <dbReference type="ARBA" id="ARBA00022980"/>
    </source>
</evidence>
<dbReference type="PIRSF" id="PIRSF002191">
    <property type="entry name" value="Ribosomal_L19"/>
    <property type="match status" value="1"/>
</dbReference>
<dbReference type="InterPro" id="IPR008991">
    <property type="entry name" value="Translation_prot_SH3-like_sf"/>
</dbReference>
<evidence type="ECO:0000313" key="8">
    <source>
        <dbReference type="Proteomes" id="UP000539642"/>
    </source>
</evidence>
<organism evidence="7 8">
    <name type="scientific">Desulfoprunum benzoelyticum</name>
    <dbReference type="NCBI Taxonomy" id="1506996"/>
    <lineage>
        <taxon>Bacteria</taxon>
        <taxon>Pseudomonadati</taxon>
        <taxon>Thermodesulfobacteriota</taxon>
        <taxon>Desulfobulbia</taxon>
        <taxon>Desulfobulbales</taxon>
        <taxon>Desulfobulbaceae</taxon>
        <taxon>Desulfoprunum</taxon>
    </lineage>
</organism>
<comment type="function">
    <text evidence="5 6">This protein is located at the 30S-50S ribosomal subunit interface and may play a role in the structure and function of the aminoacyl-tRNA binding site.</text>
</comment>
<dbReference type="Gene3D" id="2.30.30.790">
    <property type="match status" value="1"/>
</dbReference>
<dbReference type="HAMAP" id="MF_00402">
    <property type="entry name" value="Ribosomal_bL19"/>
    <property type="match status" value="1"/>
</dbReference>
<accession>A0A840UVQ0</accession>
<dbReference type="GO" id="GO:0003735">
    <property type="term" value="F:structural constituent of ribosome"/>
    <property type="evidence" value="ECO:0007669"/>
    <property type="project" value="InterPro"/>
</dbReference>
<keyword evidence="2 5" id="KW-0689">Ribosomal protein</keyword>
<reference evidence="7 8" key="1">
    <citation type="submission" date="2020-08" db="EMBL/GenBank/DDBJ databases">
        <title>Genomic Encyclopedia of Type Strains, Phase IV (KMG-IV): sequencing the most valuable type-strain genomes for metagenomic binning, comparative biology and taxonomic classification.</title>
        <authorList>
            <person name="Goeker M."/>
        </authorList>
    </citation>
    <scope>NUCLEOTIDE SEQUENCE [LARGE SCALE GENOMIC DNA]</scope>
    <source>
        <strain evidence="7 8">DSM 28570</strain>
    </source>
</reference>
<dbReference type="InterPro" id="IPR038657">
    <property type="entry name" value="Ribosomal_bL19_sf"/>
</dbReference>
<dbReference type="Proteomes" id="UP000539642">
    <property type="component" value="Unassembled WGS sequence"/>
</dbReference>
<dbReference type="Pfam" id="PF01245">
    <property type="entry name" value="Ribosomal_L19"/>
    <property type="match status" value="1"/>
</dbReference>
<evidence type="ECO:0000313" key="7">
    <source>
        <dbReference type="EMBL" id="MBB5348916.1"/>
    </source>
</evidence>
<evidence type="ECO:0000256" key="5">
    <source>
        <dbReference type="HAMAP-Rule" id="MF_00402"/>
    </source>
</evidence>
<dbReference type="InterPro" id="IPR001857">
    <property type="entry name" value="Ribosomal_bL19"/>
</dbReference>
<keyword evidence="3 5" id="KW-0687">Ribonucleoprotein</keyword>
<dbReference type="GO" id="GO:0022625">
    <property type="term" value="C:cytosolic large ribosomal subunit"/>
    <property type="evidence" value="ECO:0007669"/>
    <property type="project" value="TreeGrafter"/>
</dbReference>
<comment type="caution">
    <text evidence="7">The sequence shown here is derived from an EMBL/GenBank/DDBJ whole genome shotgun (WGS) entry which is preliminary data.</text>
</comment>
<dbReference type="AlphaFoldDB" id="A0A840UVQ0"/>